<accession>A0A9J6D9P2</accession>
<evidence type="ECO:0000313" key="3">
    <source>
        <dbReference type="Proteomes" id="UP000821866"/>
    </source>
</evidence>
<evidence type="ECO:0000256" key="1">
    <source>
        <dbReference type="SAM" id="MobiDB-lite"/>
    </source>
</evidence>
<dbReference type="Proteomes" id="UP000821866">
    <property type="component" value="Chromosome 8"/>
</dbReference>
<proteinExistence type="predicted"/>
<gene>
    <name evidence="2" type="ORF">HPB51_012193</name>
</gene>
<protein>
    <submittedName>
        <fullName evidence="2">Uncharacterized protein</fullName>
    </submittedName>
</protein>
<feature type="region of interest" description="Disordered" evidence="1">
    <location>
        <begin position="73"/>
        <end position="97"/>
    </location>
</feature>
<feature type="compositionally biased region" description="Polar residues" evidence="1">
    <location>
        <begin position="250"/>
        <end position="259"/>
    </location>
</feature>
<name>A0A9J6D9P2_RHIMP</name>
<feature type="region of interest" description="Disordered" evidence="1">
    <location>
        <begin position="182"/>
        <end position="259"/>
    </location>
</feature>
<reference evidence="2" key="2">
    <citation type="submission" date="2021-09" db="EMBL/GenBank/DDBJ databases">
        <authorList>
            <person name="Jia N."/>
            <person name="Wang J."/>
            <person name="Shi W."/>
            <person name="Du L."/>
            <person name="Sun Y."/>
            <person name="Zhan W."/>
            <person name="Jiang J."/>
            <person name="Wang Q."/>
            <person name="Zhang B."/>
            <person name="Ji P."/>
            <person name="Sakyi L.B."/>
            <person name="Cui X."/>
            <person name="Yuan T."/>
            <person name="Jiang B."/>
            <person name="Yang W."/>
            <person name="Lam T.T.-Y."/>
            <person name="Chang Q."/>
            <person name="Ding S."/>
            <person name="Wang X."/>
            <person name="Zhu J."/>
            <person name="Ruan X."/>
            <person name="Zhao L."/>
            <person name="Wei J."/>
            <person name="Que T."/>
            <person name="Du C."/>
            <person name="Cheng J."/>
            <person name="Dai P."/>
            <person name="Han X."/>
            <person name="Huang E."/>
            <person name="Gao Y."/>
            <person name="Liu J."/>
            <person name="Shao H."/>
            <person name="Ye R."/>
            <person name="Li L."/>
            <person name="Wei W."/>
            <person name="Wang X."/>
            <person name="Wang C."/>
            <person name="Huo Q."/>
            <person name="Li W."/>
            <person name="Guo W."/>
            <person name="Chen H."/>
            <person name="Chen S."/>
            <person name="Zhou L."/>
            <person name="Zhou L."/>
            <person name="Ni X."/>
            <person name="Tian J."/>
            <person name="Zhou Y."/>
            <person name="Sheng Y."/>
            <person name="Liu T."/>
            <person name="Pan Y."/>
            <person name="Xia L."/>
            <person name="Li J."/>
            <person name="Zhao F."/>
            <person name="Cao W."/>
        </authorList>
    </citation>
    <scope>NUCLEOTIDE SEQUENCE</scope>
    <source>
        <strain evidence="2">Rmic-2018</strain>
        <tissue evidence="2">Larvae</tissue>
    </source>
</reference>
<comment type="caution">
    <text evidence="2">The sequence shown here is derived from an EMBL/GenBank/DDBJ whole genome shotgun (WGS) entry which is preliminary data.</text>
</comment>
<keyword evidence="3" id="KW-1185">Reference proteome</keyword>
<evidence type="ECO:0000313" key="2">
    <source>
        <dbReference type="EMBL" id="KAH8018803.1"/>
    </source>
</evidence>
<dbReference type="AlphaFoldDB" id="A0A9J6D9P2"/>
<organism evidence="2 3">
    <name type="scientific">Rhipicephalus microplus</name>
    <name type="common">Cattle tick</name>
    <name type="synonym">Boophilus microplus</name>
    <dbReference type="NCBI Taxonomy" id="6941"/>
    <lineage>
        <taxon>Eukaryota</taxon>
        <taxon>Metazoa</taxon>
        <taxon>Ecdysozoa</taxon>
        <taxon>Arthropoda</taxon>
        <taxon>Chelicerata</taxon>
        <taxon>Arachnida</taxon>
        <taxon>Acari</taxon>
        <taxon>Parasitiformes</taxon>
        <taxon>Ixodida</taxon>
        <taxon>Ixodoidea</taxon>
        <taxon>Ixodidae</taxon>
        <taxon>Rhipicephalinae</taxon>
        <taxon>Rhipicephalus</taxon>
        <taxon>Boophilus</taxon>
    </lineage>
</organism>
<reference evidence="2" key="1">
    <citation type="journal article" date="2020" name="Cell">
        <title>Large-Scale Comparative Analyses of Tick Genomes Elucidate Their Genetic Diversity and Vector Capacities.</title>
        <authorList>
            <consortium name="Tick Genome and Microbiome Consortium (TIGMIC)"/>
            <person name="Jia N."/>
            <person name="Wang J."/>
            <person name="Shi W."/>
            <person name="Du L."/>
            <person name="Sun Y."/>
            <person name="Zhan W."/>
            <person name="Jiang J.F."/>
            <person name="Wang Q."/>
            <person name="Zhang B."/>
            <person name="Ji P."/>
            <person name="Bell-Sakyi L."/>
            <person name="Cui X.M."/>
            <person name="Yuan T.T."/>
            <person name="Jiang B.G."/>
            <person name="Yang W.F."/>
            <person name="Lam T.T."/>
            <person name="Chang Q.C."/>
            <person name="Ding S.J."/>
            <person name="Wang X.J."/>
            <person name="Zhu J.G."/>
            <person name="Ruan X.D."/>
            <person name="Zhao L."/>
            <person name="Wei J.T."/>
            <person name="Ye R.Z."/>
            <person name="Que T.C."/>
            <person name="Du C.H."/>
            <person name="Zhou Y.H."/>
            <person name="Cheng J.X."/>
            <person name="Dai P.F."/>
            <person name="Guo W.B."/>
            <person name="Han X.H."/>
            <person name="Huang E.J."/>
            <person name="Li L.F."/>
            <person name="Wei W."/>
            <person name="Gao Y.C."/>
            <person name="Liu J.Z."/>
            <person name="Shao H.Z."/>
            <person name="Wang X."/>
            <person name="Wang C.C."/>
            <person name="Yang T.C."/>
            <person name="Huo Q.B."/>
            <person name="Li W."/>
            <person name="Chen H.Y."/>
            <person name="Chen S.E."/>
            <person name="Zhou L.G."/>
            <person name="Ni X.B."/>
            <person name="Tian J.H."/>
            <person name="Sheng Y."/>
            <person name="Liu T."/>
            <person name="Pan Y.S."/>
            <person name="Xia L.Y."/>
            <person name="Li J."/>
            <person name="Zhao F."/>
            <person name="Cao W.C."/>
        </authorList>
    </citation>
    <scope>NUCLEOTIDE SEQUENCE</scope>
    <source>
        <strain evidence="2">Rmic-2018</strain>
    </source>
</reference>
<sequence>MPLGGSAMPLGALYWHIQNEAGSKFLAAVPVLKDLHADMVLGAYYLLYGEVQLTIDGGRVKLSCLTLISAPDSPVGRPHSQVSSKESRLSDQPVGDLPTTRQSLAGCASTSLNESMAAEGTIIDAIPVLLGSADHALVEASDAPQAGVVSISSSGPPAYGSTGDDRQLNMISRKSECRADHQEAVCANEESGVDRPDSDQLARSSEMTPSPAPGVCSVMCRHGGVNPRGSRGTQKPWSLLLPRGRRTGKGSDNSAEVPS</sequence>
<feature type="region of interest" description="Disordered" evidence="1">
    <location>
        <begin position="143"/>
        <end position="163"/>
    </location>
</feature>
<dbReference type="EMBL" id="JABSTU010000010">
    <property type="protein sequence ID" value="KAH8018803.1"/>
    <property type="molecule type" value="Genomic_DNA"/>
</dbReference>